<name>A0AAN6JV53_9PEZI</name>
<gene>
    <name evidence="1" type="ORF">LTR91_026982</name>
</gene>
<feature type="non-terminal residue" evidence="1">
    <location>
        <position position="1"/>
    </location>
</feature>
<reference evidence="1" key="1">
    <citation type="submission" date="2023-06" db="EMBL/GenBank/DDBJ databases">
        <title>Black Yeasts Isolated from many extreme environments.</title>
        <authorList>
            <person name="Coleine C."/>
            <person name="Stajich J.E."/>
            <person name="Selbmann L."/>
        </authorList>
    </citation>
    <scope>NUCLEOTIDE SEQUENCE</scope>
    <source>
        <strain evidence="1">CCFEE 5200</strain>
    </source>
</reference>
<evidence type="ECO:0000313" key="1">
    <source>
        <dbReference type="EMBL" id="KAK0948772.1"/>
    </source>
</evidence>
<sequence length="68" mass="8008">LRAMFWSYRQIPEESESHAYVRESVHIGSTFNPAGGYITPDGIHISKQMRERVQVLGQRYKEIQRMQI</sequence>
<proteinExistence type="predicted"/>
<organism evidence="1 2">
    <name type="scientific">Friedmanniomyces endolithicus</name>
    <dbReference type="NCBI Taxonomy" id="329885"/>
    <lineage>
        <taxon>Eukaryota</taxon>
        <taxon>Fungi</taxon>
        <taxon>Dikarya</taxon>
        <taxon>Ascomycota</taxon>
        <taxon>Pezizomycotina</taxon>
        <taxon>Dothideomycetes</taxon>
        <taxon>Dothideomycetidae</taxon>
        <taxon>Mycosphaerellales</taxon>
        <taxon>Teratosphaeriaceae</taxon>
        <taxon>Friedmanniomyces</taxon>
    </lineage>
</organism>
<evidence type="ECO:0000313" key="2">
    <source>
        <dbReference type="Proteomes" id="UP001175353"/>
    </source>
</evidence>
<comment type="caution">
    <text evidence="1">The sequence shown here is derived from an EMBL/GenBank/DDBJ whole genome shotgun (WGS) entry which is preliminary data.</text>
</comment>
<keyword evidence="2" id="KW-1185">Reference proteome</keyword>
<dbReference type="AlphaFoldDB" id="A0AAN6JV53"/>
<accession>A0AAN6JV53</accession>
<dbReference type="Proteomes" id="UP001175353">
    <property type="component" value="Unassembled WGS sequence"/>
</dbReference>
<dbReference type="EMBL" id="JAUJLE010001791">
    <property type="protein sequence ID" value="KAK0948772.1"/>
    <property type="molecule type" value="Genomic_DNA"/>
</dbReference>
<protein>
    <submittedName>
        <fullName evidence="1">Uncharacterized protein</fullName>
    </submittedName>
</protein>